<gene>
    <name evidence="1" type="ORF">GMARGA_LOCUS15359</name>
</gene>
<reference evidence="1 2" key="1">
    <citation type="submission" date="2021-06" db="EMBL/GenBank/DDBJ databases">
        <authorList>
            <person name="Kallberg Y."/>
            <person name="Tangrot J."/>
            <person name="Rosling A."/>
        </authorList>
    </citation>
    <scope>NUCLEOTIDE SEQUENCE [LARGE SCALE GENOMIC DNA]</scope>
    <source>
        <strain evidence="1 2">120-4 pot B 10/14</strain>
    </source>
</reference>
<sequence>MGLSPLPNVTKNMASIEYGMILLIENKYLYLSKNYAVTAHYDEEYDFTVAAWASSLLLPNENVVLPPLLPNENLVNITQDGNIILYGGSTINATYGYAGNIFSDVSVLNTNTWTWSIPSISGINAPPSLTYHSAVLYQTYMIIAFGNYFNCFVCSSI</sequence>
<name>A0ABN7V7M7_GIGMA</name>
<comment type="caution">
    <text evidence="1">The sequence shown here is derived from an EMBL/GenBank/DDBJ whole genome shotgun (WGS) entry which is preliminary data.</text>
</comment>
<organism evidence="1 2">
    <name type="scientific">Gigaspora margarita</name>
    <dbReference type="NCBI Taxonomy" id="4874"/>
    <lineage>
        <taxon>Eukaryota</taxon>
        <taxon>Fungi</taxon>
        <taxon>Fungi incertae sedis</taxon>
        <taxon>Mucoromycota</taxon>
        <taxon>Glomeromycotina</taxon>
        <taxon>Glomeromycetes</taxon>
        <taxon>Diversisporales</taxon>
        <taxon>Gigasporaceae</taxon>
        <taxon>Gigaspora</taxon>
    </lineage>
</organism>
<evidence type="ECO:0000313" key="1">
    <source>
        <dbReference type="EMBL" id="CAG8740811.1"/>
    </source>
</evidence>
<dbReference type="InterPro" id="IPR015915">
    <property type="entry name" value="Kelch-typ_b-propeller"/>
</dbReference>
<proteinExistence type="predicted"/>
<protein>
    <submittedName>
        <fullName evidence="1">35867_t:CDS:1</fullName>
    </submittedName>
</protein>
<evidence type="ECO:0000313" key="2">
    <source>
        <dbReference type="Proteomes" id="UP000789901"/>
    </source>
</evidence>
<keyword evidence="2" id="KW-1185">Reference proteome</keyword>
<dbReference type="EMBL" id="CAJVQB010010539">
    <property type="protein sequence ID" value="CAG8740811.1"/>
    <property type="molecule type" value="Genomic_DNA"/>
</dbReference>
<accession>A0ABN7V7M7</accession>
<dbReference type="SUPFAM" id="SSF117281">
    <property type="entry name" value="Kelch motif"/>
    <property type="match status" value="1"/>
</dbReference>
<dbReference type="Gene3D" id="2.120.10.80">
    <property type="entry name" value="Kelch-type beta propeller"/>
    <property type="match status" value="1"/>
</dbReference>
<dbReference type="Proteomes" id="UP000789901">
    <property type="component" value="Unassembled WGS sequence"/>
</dbReference>